<dbReference type="InterPro" id="IPR038718">
    <property type="entry name" value="SNF2-like_sf"/>
</dbReference>
<keyword evidence="4" id="KW-1185">Reference proteome</keyword>
<dbReference type="Gene3D" id="3.40.50.10810">
    <property type="entry name" value="Tandem AAA-ATPase domain"/>
    <property type="match status" value="1"/>
</dbReference>
<evidence type="ECO:0000313" key="4">
    <source>
        <dbReference type="Proteomes" id="UP001497482"/>
    </source>
</evidence>
<feature type="compositionally biased region" description="Pro residues" evidence="1">
    <location>
        <begin position="291"/>
        <end position="313"/>
    </location>
</feature>
<feature type="region of interest" description="Disordered" evidence="1">
    <location>
        <begin position="272"/>
        <end position="373"/>
    </location>
</feature>
<evidence type="ECO:0000313" key="3">
    <source>
        <dbReference type="EMBL" id="CAL1598901.1"/>
    </source>
</evidence>
<dbReference type="PROSITE" id="PS51192">
    <property type="entry name" value="HELICASE_ATP_BIND_1"/>
    <property type="match status" value="1"/>
</dbReference>
<organism evidence="3 4">
    <name type="scientific">Knipowitschia caucasica</name>
    <name type="common">Caucasian dwarf goby</name>
    <name type="synonym">Pomatoschistus caucasicus</name>
    <dbReference type="NCBI Taxonomy" id="637954"/>
    <lineage>
        <taxon>Eukaryota</taxon>
        <taxon>Metazoa</taxon>
        <taxon>Chordata</taxon>
        <taxon>Craniata</taxon>
        <taxon>Vertebrata</taxon>
        <taxon>Euteleostomi</taxon>
        <taxon>Actinopterygii</taxon>
        <taxon>Neopterygii</taxon>
        <taxon>Teleostei</taxon>
        <taxon>Neoteleostei</taxon>
        <taxon>Acanthomorphata</taxon>
        <taxon>Gobiaria</taxon>
        <taxon>Gobiiformes</taxon>
        <taxon>Gobioidei</taxon>
        <taxon>Gobiidae</taxon>
        <taxon>Gobiinae</taxon>
        <taxon>Knipowitschia</taxon>
    </lineage>
</organism>
<feature type="compositionally biased region" description="Low complexity" evidence="1">
    <location>
        <begin position="314"/>
        <end position="325"/>
    </location>
</feature>
<dbReference type="EMBL" id="OZ035844">
    <property type="protein sequence ID" value="CAL1598901.1"/>
    <property type="molecule type" value="Genomic_DNA"/>
</dbReference>
<feature type="domain" description="Helicase ATP-binding" evidence="2">
    <location>
        <begin position="1"/>
        <end position="100"/>
    </location>
</feature>
<evidence type="ECO:0000259" key="2">
    <source>
        <dbReference type="PROSITE" id="PS51192"/>
    </source>
</evidence>
<dbReference type="Proteomes" id="UP001497482">
    <property type="component" value="Chromosome 22"/>
</dbReference>
<feature type="compositionally biased region" description="Low complexity" evidence="1">
    <location>
        <begin position="336"/>
        <end position="347"/>
    </location>
</feature>
<name>A0AAV2LE96_KNICA</name>
<reference evidence="3 4" key="1">
    <citation type="submission" date="2024-04" db="EMBL/GenBank/DDBJ databases">
        <authorList>
            <person name="Waldvogel A.-M."/>
            <person name="Schoenle A."/>
        </authorList>
    </citation>
    <scope>NUCLEOTIDE SEQUENCE [LARGE SCALE GENOMIC DNA]</scope>
</reference>
<evidence type="ECO:0000256" key="1">
    <source>
        <dbReference type="SAM" id="MobiDB-lite"/>
    </source>
</evidence>
<dbReference type="InterPro" id="IPR014001">
    <property type="entry name" value="Helicase_ATP-bd"/>
</dbReference>
<dbReference type="InterPro" id="IPR027417">
    <property type="entry name" value="P-loop_NTPase"/>
</dbReference>
<sequence>MCPSPGASAAVRGIGRSKVTLLGYGLLTADAQTLVQALSSQRFSVILVDEAHYLKSRTSARSKILVPMIQRSKRAVLLTGTPALGRPEETNWDLFEHQDLEMFTEAVLDYIKFCMGNVTVNKTIRVFPNQKPWMSKQVRTLLQARDAAFRSGDRALYSAARADLEKGIKRAKKDHKRRTESHMSSNNHREMWRSIQNITNYRGCSATATGLSATLAEELNCFFARFDNPPSAPGLNSPPLGRCVTPALLPPLHRSDTSPFTVQEHEVRRVLLSVNPRKATGPDGVPGKHLLPPPPSSSPSSLPHPPPPPPLSPTSPSSLPHLTLLSPPPNPPLSPTSPSSLPHLTLLSPPPPASSLPHLTPSLPHLTPPLSPT</sequence>
<feature type="compositionally biased region" description="Pro residues" evidence="1">
    <location>
        <begin position="326"/>
        <end position="335"/>
    </location>
</feature>
<dbReference type="PANTHER" id="PTHR47510:SF3">
    <property type="entry name" value="ENDO_EXONUCLEASE_PHOSPHATASE DOMAIN-CONTAINING PROTEIN"/>
    <property type="match status" value="1"/>
</dbReference>
<accession>A0AAV2LE96</accession>
<dbReference type="SUPFAM" id="SSF52540">
    <property type="entry name" value="P-loop containing nucleoside triphosphate hydrolases"/>
    <property type="match status" value="1"/>
</dbReference>
<dbReference type="PANTHER" id="PTHR47510">
    <property type="entry name" value="REVERSE TRANSCRIPTASE DOMAIN-CONTAINING PROTEIN"/>
    <property type="match status" value="1"/>
</dbReference>
<protein>
    <recommendedName>
        <fullName evidence="2">Helicase ATP-binding domain-containing protein</fullName>
    </recommendedName>
</protein>
<gene>
    <name evidence="3" type="ORF">KC01_LOCUS27257</name>
</gene>
<feature type="compositionally biased region" description="Low complexity" evidence="1">
    <location>
        <begin position="355"/>
        <end position="365"/>
    </location>
</feature>
<dbReference type="AlphaFoldDB" id="A0AAV2LE96"/>
<proteinExistence type="predicted"/>